<proteinExistence type="predicted"/>
<comment type="caution">
    <text evidence="1">The sequence shown here is derived from an EMBL/GenBank/DDBJ whole genome shotgun (WGS) entry which is preliminary data.</text>
</comment>
<reference evidence="1 2" key="1">
    <citation type="submission" date="2021-01" db="EMBL/GenBank/DDBJ databases">
        <title>Whole genome shotgun sequence of Catellatospora chokoriensis NBRC 107358.</title>
        <authorList>
            <person name="Komaki H."/>
            <person name="Tamura T."/>
        </authorList>
    </citation>
    <scope>NUCLEOTIDE SEQUENCE [LARGE SCALE GENOMIC DNA]</scope>
    <source>
        <strain evidence="1 2">NBRC 107358</strain>
    </source>
</reference>
<protein>
    <submittedName>
        <fullName evidence="1">Uncharacterized protein</fullName>
    </submittedName>
</protein>
<keyword evidence="2" id="KW-1185">Reference proteome</keyword>
<evidence type="ECO:0000313" key="1">
    <source>
        <dbReference type="EMBL" id="GIF89632.1"/>
    </source>
</evidence>
<accession>A0A8J3JZC8</accession>
<gene>
    <name evidence="1" type="ORF">Cch02nite_30760</name>
</gene>
<sequence>MAVYLAVAGLGAVVVLAMLAGWALRGHAASWCSSCGGAVGSVCGACTHRVAREQVLRTHSPRLVRHRADAEAVSA</sequence>
<organism evidence="1 2">
    <name type="scientific">Catellatospora chokoriensis</name>
    <dbReference type="NCBI Taxonomy" id="310353"/>
    <lineage>
        <taxon>Bacteria</taxon>
        <taxon>Bacillati</taxon>
        <taxon>Actinomycetota</taxon>
        <taxon>Actinomycetes</taxon>
        <taxon>Micromonosporales</taxon>
        <taxon>Micromonosporaceae</taxon>
        <taxon>Catellatospora</taxon>
    </lineage>
</organism>
<name>A0A8J3JZC8_9ACTN</name>
<evidence type="ECO:0000313" key="2">
    <source>
        <dbReference type="Proteomes" id="UP000619293"/>
    </source>
</evidence>
<dbReference type="RefSeq" id="WP_191842430.1">
    <property type="nucleotide sequence ID" value="NZ_BAAALB010000029.1"/>
</dbReference>
<dbReference type="Proteomes" id="UP000619293">
    <property type="component" value="Unassembled WGS sequence"/>
</dbReference>
<dbReference type="EMBL" id="BONG01000017">
    <property type="protein sequence ID" value="GIF89632.1"/>
    <property type="molecule type" value="Genomic_DNA"/>
</dbReference>
<dbReference type="AlphaFoldDB" id="A0A8J3JZC8"/>